<protein>
    <submittedName>
        <fullName evidence="1">Uncharacterized protein</fullName>
    </submittedName>
</protein>
<reference evidence="1 2" key="1">
    <citation type="submission" date="2020-09" db="EMBL/GenBank/DDBJ databases">
        <title>De no assembly of potato wild relative species, Solanum commersonii.</title>
        <authorList>
            <person name="Cho K."/>
        </authorList>
    </citation>
    <scope>NUCLEOTIDE SEQUENCE [LARGE SCALE GENOMIC DNA]</scope>
    <source>
        <strain evidence="1">LZ3.2</strain>
        <tissue evidence="1">Leaf</tissue>
    </source>
</reference>
<dbReference type="EMBL" id="JACXVP010000002">
    <property type="protein sequence ID" value="KAG5626438.1"/>
    <property type="molecule type" value="Genomic_DNA"/>
</dbReference>
<organism evidence="1 2">
    <name type="scientific">Solanum commersonii</name>
    <name type="common">Commerson's wild potato</name>
    <name type="synonym">Commerson's nightshade</name>
    <dbReference type="NCBI Taxonomy" id="4109"/>
    <lineage>
        <taxon>Eukaryota</taxon>
        <taxon>Viridiplantae</taxon>
        <taxon>Streptophyta</taxon>
        <taxon>Embryophyta</taxon>
        <taxon>Tracheophyta</taxon>
        <taxon>Spermatophyta</taxon>
        <taxon>Magnoliopsida</taxon>
        <taxon>eudicotyledons</taxon>
        <taxon>Gunneridae</taxon>
        <taxon>Pentapetalae</taxon>
        <taxon>asterids</taxon>
        <taxon>lamiids</taxon>
        <taxon>Solanales</taxon>
        <taxon>Solanaceae</taxon>
        <taxon>Solanoideae</taxon>
        <taxon>Solaneae</taxon>
        <taxon>Solanum</taxon>
    </lineage>
</organism>
<evidence type="ECO:0000313" key="1">
    <source>
        <dbReference type="EMBL" id="KAG5626438.1"/>
    </source>
</evidence>
<evidence type="ECO:0000313" key="2">
    <source>
        <dbReference type="Proteomes" id="UP000824120"/>
    </source>
</evidence>
<proteinExistence type="predicted"/>
<dbReference type="Proteomes" id="UP000824120">
    <property type="component" value="Chromosome 2"/>
</dbReference>
<keyword evidence="2" id="KW-1185">Reference proteome</keyword>
<feature type="non-terminal residue" evidence="1">
    <location>
        <position position="1"/>
    </location>
</feature>
<gene>
    <name evidence="1" type="ORF">H5410_011656</name>
</gene>
<sequence length="202" mass="21859">DRYIAIDRPLVGQKLNHLLLFYLHPTDELFVAIDGSSVERKLDHLLLFSFLPIDELAGATIIKREALVVPGNANDVAINIDVNVGVDIGDVGAKSGGENVDDIGECKNKETQLIAIGEDVKKSLDVLTSVVKKLISKRGKPSVATDKSCGAVDDSSIAINDLYVGTSFWFNLNLTWYCNMIPTGNLSVAIDNLPVGYAIVNF</sequence>
<comment type="caution">
    <text evidence="1">The sequence shown here is derived from an EMBL/GenBank/DDBJ whole genome shotgun (WGS) entry which is preliminary data.</text>
</comment>
<accession>A0A9J6APB2</accession>
<name>A0A9J6APB2_SOLCO</name>
<dbReference type="AlphaFoldDB" id="A0A9J6APB2"/>